<dbReference type="FunFam" id="1.20.90.10:FF:000011">
    <property type="entry name" value="Phospholipase A(2)"/>
    <property type="match status" value="1"/>
</dbReference>
<name>A0A3Q3WMS0_MOLML</name>
<keyword evidence="5 18" id="KW-0479">Metal-binding</keyword>
<feature type="binding site" evidence="18">
    <location>
        <position position="71"/>
    </location>
    <ligand>
        <name>Ca(2+)</name>
        <dbReference type="ChEBI" id="CHEBI:29108"/>
    </ligand>
</feature>
<proteinExistence type="inferred from homology"/>
<dbReference type="Pfam" id="PF00068">
    <property type="entry name" value="Phospholip_A2_1"/>
    <property type="match status" value="1"/>
</dbReference>
<dbReference type="PROSITE" id="PS00118">
    <property type="entry name" value="PA2_HIS"/>
    <property type="match status" value="1"/>
</dbReference>
<evidence type="ECO:0000256" key="2">
    <source>
        <dbReference type="ARBA" id="ARBA00007892"/>
    </source>
</evidence>
<evidence type="ECO:0000256" key="10">
    <source>
        <dbReference type="ARBA" id="ARBA00047535"/>
    </source>
</evidence>
<evidence type="ECO:0000256" key="11">
    <source>
        <dbReference type="ARBA" id="ARBA00048015"/>
    </source>
</evidence>
<dbReference type="GO" id="GO:0005509">
    <property type="term" value="F:calcium ion binding"/>
    <property type="evidence" value="ECO:0007669"/>
    <property type="project" value="InterPro"/>
</dbReference>
<feature type="disulfide bond" evidence="19">
    <location>
        <begin position="66"/>
        <end position="127"/>
    </location>
</feature>
<keyword evidence="7 18" id="KW-0106">Calcium</keyword>
<dbReference type="InterPro" id="IPR036444">
    <property type="entry name" value="PLipase_A2_dom_sf"/>
</dbReference>
<evidence type="ECO:0000256" key="16">
    <source>
        <dbReference type="ARBA" id="ARBA00049039"/>
    </source>
</evidence>
<evidence type="ECO:0000256" key="1">
    <source>
        <dbReference type="ARBA" id="ARBA00004613"/>
    </source>
</evidence>
<comment type="catalytic activity">
    <reaction evidence="11">
        <text>1-hexadecanoyl-2-(9Z-octadecenoyl)-sn-glycero-3-phospho-(1'-sn-glycerol) + H2O = 1-hexadecanoyl-sn-glycero-3-phospho-(1'-sn-glycerol) + (9Z)-octadecenoate + H(+)</text>
        <dbReference type="Rhea" id="RHEA:40919"/>
        <dbReference type="ChEBI" id="CHEBI:15377"/>
        <dbReference type="ChEBI" id="CHEBI:15378"/>
        <dbReference type="ChEBI" id="CHEBI:30823"/>
        <dbReference type="ChEBI" id="CHEBI:72841"/>
        <dbReference type="ChEBI" id="CHEBI:75158"/>
    </reaction>
    <physiologicalReaction direction="left-to-right" evidence="11">
        <dbReference type="Rhea" id="RHEA:40920"/>
    </physiologicalReaction>
</comment>
<comment type="catalytic activity">
    <reaction evidence="10">
        <text>N,1-dihexadecanoyl-2-(9Z,12Z-octadecadienoyl)-sn-glycero-3-phosphoethanolamine + H2O = N,1-dihexadecanoyl-sn-glycero-3-phosphoethanolamine + (9Z,12Z)-octadecadienoate + H(+)</text>
        <dbReference type="Rhea" id="RHEA:56424"/>
        <dbReference type="ChEBI" id="CHEBI:15377"/>
        <dbReference type="ChEBI" id="CHEBI:15378"/>
        <dbReference type="ChEBI" id="CHEBI:30245"/>
        <dbReference type="ChEBI" id="CHEBI:85334"/>
        <dbReference type="ChEBI" id="CHEBI:85335"/>
    </reaction>
    <physiologicalReaction direction="left-to-right" evidence="10">
        <dbReference type="Rhea" id="RHEA:56425"/>
    </physiologicalReaction>
</comment>
<reference evidence="22" key="2">
    <citation type="submission" date="2025-09" db="UniProtKB">
        <authorList>
            <consortium name="Ensembl"/>
        </authorList>
    </citation>
    <scope>IDENTIFICATION</scope>
</reference>
<comment type="catalytic activity">
    <reaction evidence="20">
        <text>a 1,2-diacyl-sn-glycero-3-phosphocholine + H2O = a 1-acyl-sn-glycero-3-phosphocholine + a fatty acid + H(+)</text>
        <dbReference type="Rhea" id="RHEA:15801"/>
        <dbReference type="ChEBI" id="CHEBI:15377"/>
        <dbReference type="ChEBI" id="CHEBI:15378"/>
        <dbReference type="ChEBI" id="CHEBI:28868"/>
        <dbReference type="ChEBI" id="CHEBI:57643"/>
        <dbReference type="ChEBI" id="CHEBI:58168"/>
        <dbReference type="EC" id="3.1.1.4"/>
    </reaction>
</comment>
<dbReference type="InterPro" id="IPR033113">
    <property type="entry name" value="PLA2_histidine"/>
</dbReference>
<comment type="catalytic activity">
    <reaction evidence="16">
        <text>1-hexadecanoyl-2-(9Z,12Z-octadecadienoyl)-sn-glycero-3-phosphoethanolamine + H2O = 1-hexadecanoyl-sn-glycero-3-phosphoethanolamine + (9Z,12Z)-octadecadienoate + H(+)</text>
        <dbReference type="Rhea" id="RHEA:40815"/>
        <dbReference type="ChEBI" id="CHEBI:15377"/>
        <dbReference type="ChEBI" id="CHEBI:15378"/>
        <dbReference type="ChEBI" id="CHEBI:30245"/>
        <dbReference type="ChEBI" id="CHEBI:73004"/>
        <dbReference type="ChEBI" id="CHEBI:73008"/>
    </reaction>
    <physiologicalReaction direction="left-to-right" evidence="16">
        <dbReference type="Rhea" id="RHEA:40816"/>
    </physiologicalReaction>
</comment>
<feature type="disulfide bond" evidence="19">
    <location>
        <begin position="73"/>
        <end position="120"/>
    </location>
</feature>
<dbReference type="GO" id="GO:0006644">
    <property type="term" value="P:phospholipid metabolic process"/>
    <property type="evidence" value="ECO:0007669"/>
    <property type="project" value="InterPro"/>
</dbReference>
<dbReference type="GO" id="GO:0016042">
    <property type="term" value="P:lipid catabolic process"/>
    <property type="evidence" value="ECO:0007669"/>
    <property type="project" value="InterPro"/>
</dbReference>
<keyword evidence="23" id="KW-1185">Reference proteome</keyword>
<dbReference type="EC" id="3.1.1.4" evidence="3 20"/>
<dbReference type="GO" id="GO:0050482">
    <property type="term" value="P:arachidonate secretion"/>
    <property type="evidence" value="ECO:0007669"/>
    <property type="project" value="InterPro"/>
</dbReference>
<feature type="active site" evidence="17">
    <location>
        <position position="70"/>
    </location>
</feature>
<dbReference type="PANTHER" id="PTHR11716">
    <property type="entry name" value="PHOSPHOLIPASE A2 FAMILY MEMBER"/>
    <property type="match status" value="1"/>
</dbReference>
<evidence type="ECO:0000313" key="22">
    <source>
        <dbReference type="Ensembl" id="ENSMMOP00000013702.1"/>
    </source>
</evidence>
<dbReference type="AlphaFoldDB" id="A0A3Q3WMS0"/>
<comment type="catalytic activity">
    <reaction evidence="12">
        <text>N-hexadecanoyl-1,2-di-(9Z-octadecenoyl)-sn-glycero-3-phosphoethanolamine + H2O = N-hexadecanoyl-1-(9Z-octadecenoyl)-sn-glycero-3-phosphoethanolamine + (9Z)-octadecenoate + H(+)</text>
        <dbReference type="Rhea" id="RHEA:45424"/>
        <dbReference type="ChEBI" id="CHEBI:15377"/>
        <dbReference type="ChEBI" id="CHEBI:15378"/>
        <dbReference type="ChEBI" id="CHEBI:30823"/>
        <dbReference type="ChEBI" id="CHEBI:78097"/>
        <dbReference type="ChEBI" id="CHEBI:85217"/>
    </reaction>
    <physiologicalReaction direction="left-to-right" evidence="12">
        <dbReference type="Rhea" id="RHEA:45425"/>
    </physiologicalReaction>
</comment>
<dbReference type="Ensembl" id="ENSMMOT00000013925.1">
    <property type="protein sequence ID" value="ENSMMOP00000013702.1"/>
    <property type="gene ID" value="ENSMMOG00000010498.1"/>
</dbReference>
<comment type="subcellular location">
    <subcellularLocation>
        <location evidence="1 20">Secreted</location>
    </subcellularLocation>
</comment>
<keyword evidence="8 20" id="KW-0443">Lipid metabolism</keyword>
<dbReference type="Gene3D" id="1.20.90.10">
    <property type="entry name" value="Phospholipase A2 domain"/>
    <property type="match status" value="1"/>
</dbReference>
<comment type="catalytic activity">
    <reaction evidence="14">
        <text>1-hexadecanoyl-2-(5Z,8Z,11Z,14Z-eicosatetraenoyl)-sn-glycero-3-phosphocholine + H2O = 1-hexadecanoyl-sn-glycero-3-phosphocholine + (5Z,8Z,11Z,14Z)-eicosatetraenoate + H(+)</text>
        <dbReference type="Rhea" id="RHEA:40427"/>
        <dbReference type="ChEBI" id="CHEBI:15377"/>
        <dbReference type="ChEBI" id="CHEBI:15378"/>
        <dbReference type="ChEBI" id="CHEBI:32395"/>
        <dbReference type="ChEBI" id="CHEBI:72998"/>
        <dbReference type="ChEBI" id="CHEBI:73003"/>
    </reaction>
    <physiologicalReaction direction="left-to-right" evidence="14">
        <dbReference type="Rhea" id="RHEA:40428"/>
    </physiologicalReaction>
</comment>
<feature type="disulfide bond" evidence="19">
    <location>
        <begin position="83"/>
        <end position="113"/>
    </location>
</feature>
<dbReference type="GO" id="GO:0005102">
    <property type="term" value="F:signaling receptor binding"/>
    <property type="evidence" value="ECO:0007669"/>
    <property type="project" value="UniProtKB-ARBA"/>
</dbReference>
<sequence>KRKLWSLRQRYVCGAVNGALPPRALWQFGSMIQCAQPGVNPFKYNNYGCWCGFKGSGAPVDDVDMCCQVHDRCYEASRKAPGCTAITDLPYISVYDFACSGQQVTCSEINDKCEAAVCECDRAAAHCFAEATYNSENKNLDPNVHCR</sequence>
<evidence type="ECO:0000256" key="12">
    <source>
        <dbReference type="ARBA" id="ARBA00048221"/>
    </source>
</evidence>
<evidence type="ECO:0000256" key="3">
    <source>
        <dbReference type="ARBA" id="ARBA00013278"/>
    </source>
</evidence>
<dbReference type="SUPFAM" id="SSF48619">
    <property type="entry name" value="Phospholipase A2, PLA2"/>
    <property type="match status" value="1"/>
</dbReference>
<dbReference type="PROSITE" id="PS00119">
    <property type="entry name" value="PA2_ASP"/>
    <property type="match status" value="1"/>
</dbReference>
<evidence type="ECO:0000256" key="8">
    <source>
        <dbReference type="ARBA" id="ARBA00023098"/>
    </source>
</evidence>
<evidence type="ECO:0000256" key="7">
    <source>
        <dbReference type="ARBA" id="ARBA00022837"/>
    </source>
</evidence>
<evidence type="ECO:0000256" key="13">
    <source>
        <dbReference type="ARBA" id="ARBA00048227"/>
    </source>
</evidence>
<evidence type="ECO:0000259" key="21">
    <source>
        <dbReference type="SMART" id="SM00085"/>
    </source>
</evidence>
<feature type="disulfide bond" evidence="19">
    <location>
        <begin position="106"/>
        <end position="118"/>
    </location>
</feature>
<dbReference type="InterPro" id="IPR001211">
    <property type="entry name" value="PLA2"/>
</dbReference>
<dbReference type="Proteomes" id="UP000261620">
    <property type="component" value="Unplaced"/>
</dbReference>
<comment type="similarity">
    <text evidence="2">Belongs to the phospholipase A2 family. Group I subfamily. D49 sub-subfamily.</text>
</comment>
<reference evidence="22" key="1">
    <citation type="submission" date="2025-08" db="UniProtKB">
        <authorList>
            <consortium name="Ensembl"/>
        </authorList>
    </citation>
    <scope>IDENTIFICATION</scope>
</reference>
<comment type="catalytic activity">
    <reaction evidence="15">
        <text>1-hexadecanoyl-2-(9Z-octadecenoyl)-sn-glycero-3-phosphocholine + H2O = 1-hexadecanoyl-sn-glycero-3-phosphocholine + (9Z)-octadecenoate + H(+)</text>
        <dbReference type="Rhea" id="RHEA:38779"/>
        <dbReference type="ChEBI" id="CHEBI:15377"/>
        <dbReference type="ChEBI" id="CHEBI:15378"/>
        <dbReference type="ChEBI" id="CHEBI:30823"/>
        <dbReference type="ChEBI" id="CHEBI:72998"/>
        <dbReference type="ChEBI" id="CHEBI:73001"/>
    </reaction>
    <physiologicalReaction direction="left-to-right" evidence="15">
        <dbReference type="Rhea" id="RHEA:38780"/>
    </physiologicalReaction>
</comment>
<evidence type="ECO:0000256" key="17">
    <source>
        <dbReference type="PIRSR" id="PIRSR601211-1"/>
    </source>
</evidence>
<protein>
    <recommendedName>
        <fullName evidence="3 20">Phospholipase A2</fullName>
        <ecNumber evidence="3 20">3.1.1.4</ecNumber>
    </recommendedName>
</protein>
<evidence type="ECO:0000256" key="6">
    <source>
        <dbReference type="ARBA" id="ARBA00022801"/>
    </source>
</evidence>
<comment type="catalytic activity">
    <reaction evidence="13">
        <text>1,2-dihexadecanoyl-sn-glycero-3-phosphocholine + H2O = 1-hexadecanoyl-sn-glycero-3-phosphocholine + hexadecanoate + H(+)</text>
        <dbReference type="Rhea" id="RHEA:41223"/>
        <dbReference type="ChEBI" id="CHEBI:7896"/>
        <dbReference type="ChEBI" id="CHEBI:15377"/>
        <dbReference type="ChEBI" id="CHEBI:15378"/>
        <dbReference type="ChEBI" id="CHEBI:72998"/>
        <dbReference type="ChEBI" id="CHEBI:72999"/>
    </reaction>
    <physiologicalReaction direction="left-to-right" evidence="13">
        <dbReference type="Rhea" id="RHEA:41224"/>
    </physiologicalReaction>
</comment>
<dbReference type="GO" id="GO:0005576">
    <property type="term" value="C:extracellular region"/>
    <property type="evidence" value="ECO:0007669"/>
    <property type="project" value="UniProtKB-SubCell"/>
</dbReference>
<evidence type="ECO:0000256" key="15">
    <source>
        <dbReference type="ARBA" id="ARBA00048699"/>
    </source>
</evidence>
<dbReference type="InterPro" id="IPR016090">
    <property type="entry name" value="PLA2-like_dom"/>
</dbReference>
<evidence type="ECO:0000256" key="5">
    <source>
        <dbReference type="ARBA" id="ARBA00022723"/>
    </source>
</evidence>
<dbReference type="GO" id="GO:0005543">
    <property type="term" value="F:phospholipid binding"/>
    <property type="evidence" value="ECO:0007669"/>
    <property type="project" value="TreeGrafter"/>
</dbReference>
<keyword evidence="6 20" id="KW-0378">Hydrolase</keyword>
<evidence type="ECO:0000313" key="23">
    <source>
        <dbReference type="Proteomes" id="UP000261620"/>
    </source>
</evidence>
<feature type="domain" description="Phospholipase A2-like central" evidence="21">
    <location>
        <begin position="24"/>
        <end position="147"/>
    </location>
</feature>
<keyword evidence="4 20" id="KW-0964">Secreted</keyword>
<dbReference type="InterPro" id="IPR033112">
    <property type="entry name" value="PLA2_Asp_AS"/>
</dbReference>
<feature type="binding site" evidence="18">
    <location>
        <position position="52"/>
    </location>
    <ligand>
        <name>Ca(2+)</name>
        <dbReference type="ChEBI" id="CHEBI:29108"/>
    </ligand>
</feature>
<evidence type="ECO:0000256" key="14">
    <source>
        <dbReference type="ARBA" id="ARBA00048373"/>
    </source>
</evidence>
<keyword evidence="9 19" id="KW-1015">Disulfide bond</keyword>
<dbReference type="PANTHER" id="PTHR11716:SF106">
    <property type="entry name" value="PHOSPHOLIPASE A2 A2-ACTITOXIN-UCS2A-LIKE"/>
    <property type="match status" value="1"/>
</dbReference>
<evidence type="ECO:0000256" key="4">
    <source>
        <dbReference type="ARBA" id="ARBA00022525"/>
    </source>
</evidence>
<accession>A0A3Q3WMS0</accession>
<dbReference type="SMART" id="SM00085">
    <property type="entry name" value="PA2c"/>
    <property type="match status" value="1"/>
</dbReference>
<dbReference type="STRING" id="94237.ENSMMOP00000013702"/>
<evidence type="ECO:0000256" key="19">
    <source>
        <dbReference type="PIRSR" id="PIRSR601211-3"/>
    </source>
</evidence>
<dbReference type="PRINTS" id="PR00389">
    <property type="entry name" value="PHPHLIPASEA2"/>
</dbReference>
<evidence type="ECO:0000256" key="9">
    <source>
        <dbReference type="ARBA" id="ARBA00023157"/>
    </source>
</evidence>
<dbReference type="CDD" id="cd00125">
    <property type="entry name" value="PLA2c"/>
    <property type="match status" value="1"/>
</dbReference>
<evidence type="ECO:0000256" key="20">
    <source>
        <dbReference type="RuleBase" id="RU361236"/>
    </source>
</evidence>
<comment type="cofactor">
    <cofactor evidence="18">
        <name>Ca(2+)</name>
        <dbReference type="ChEBI" id="CHEBI:29108"/>
    </cofactor>
    <text evidence="18">Binds 1 Ca(2+) ion per subunit.</text>
</comment>
<evidence type="ECO:0000256" key="18">
    <source>
        <dbReference type="PIRSR" id="PIRSR601211-2"/>
    </source>
</evidence>
<feature type="disulfide bond" evidence="19">
    <location>
        <begin position="51"/>
        <end position="67"/>
    </location>
</feature>
<dbReference type="GO" id="GO:0047498">
    <property type="term" value="F:calcium-dependent phospholipase A2 activity"/>
    <property type="evidence" value="ECO:0007669"/>
    <property type="project" value="TreeGrafter"/>
</dbReference>
<organism evidence="22 23">
    <name type="scientific">Mola mola</name>
    <name type="common">Ocean sunfish</name>
    <name type="synonym">Tetraodon mola</name>
    <dbReference type="NCBI Taxonomy" id="94237"/>
    <lineage>
        <taxon>Eukaryota</taxon>
        <taxon>Metazoa</taxon>
        <taxon>Chordata</taxon>
        <taxon>Craniata</taxon>
        <taxon>Vertebrata</taxon>
        <taxon>Euteleostomi</taxon>
        <taxon>Actinopterygii</taxon>
        <taxon>Neopterygii</taxon>
        <taxon>Teleostei</taxon>
        <taxon>Neoteleostei</taxon>
        <taxon>Acanthomorphata</taxon>
        <taxon>Eupercaria</taxon>
        <taxon>Tetraodontiformes</taxon>
        <taxon>Molidae</taxon>
        <taxon>Mola</taxon>
    </lineage>
</organism>
<feature type="active site" evidence="17">
    <location>
        <position position="121"/>
    </location>
</feature>